<dbReference type="InterPro" id="IPR036967">
    <property type="entry name" value="Ribosomal_uS11_sf"/>
</dbReference>
<gene>
    <name evidence="9" type="ORF">V6N11_071778</name>
</gene>
<proteinExistence type="inferred from homology"/>
<comment type="subcellular location">
    <subcellularLocation>
        <location evidence="1">Golgi apparatus membrane</location>
        <topology evidence="1">Single-pass membrane protein</topology>
    </subcellularLocation>
</comment>
<evidence type="ECO:0000313" key="10">
    <source>
        <dbReference type="Proteomes" id="UP001396334"/>
    </source>
</evidence>
<dbReference type="InterPro" id="IPR006514">
    <property type="entry name" value="IRX15/GXM/AGM"/>
</dbReference>
<keyword evidence="4" id="KW-0689">Ribosomal protein</keyword>
<evidence type="ECO:0000256" key="6">
    <source>
        <dbReference type="ARBA" id="ARBA00023034"/>
    </source>
</evidence>
<keyword evidence="5" id="KW-1133">Transmembrane helix</keyword>
<organism evidence="9 10">
    <name type="scientific">Hibiscus sabdariffa</name>
    <name type="common">roselle</name>
    <dbReference type="NCBI Taxonomy" id="183260"/>
    <lineage>
        <taxon>Eukaryota</taxon>
        <taxon>Viridiplantae</taxon>
        <taxon>Streptophyta</taxon>
        <taxon>Embryophyta</taxon>
        <taxon>Tracheophyta</taxon>
        <taxon>Spermatophyta</taxon>
        <taxon>Magnoliopsida</taxon>
        <taxon>eudicotyledons</taxon>
        <taxon>Gunneridae</taxon>
        <taxon>Pentapetalae</taxon>
        <taxon>rosids</taxon>
        <taxon>malvids</taxon>
        <taxon>Malvales</taxon>
        <taxon>Malvaceae</taxon>
        <taxon>Malvoideae</taxon>
        <taxon>Hibiscus</taxon>
    </lineage>
</organism>
<dbReference type="PANTHER" id="PTHR31444">
    <property type="entry name" value="OS11G0490100 PROTEIN"/>
    <property type="match status" value="1"/>
</dbReference>
<evidence type="ECO:0000313" key="9">
    <source>
        <dbReference type="EMBL" id="KAK9043434.1"/>
    </source>
</evidence>
<evidence type="ECO:0000256" key="4">
    <source>
        <dbReference type="ARBA" id="ARBA00022980"/>
    </source>
</evidence>
<dbReference type="InterPro" id="IPR001971">
    <property type="entry name" value="Ribosomal_uS11"/>
</dbReference>
<dbReference type="NCBIfam" id="TIGR01627">
    <property type="entry name" value="A_thal_3515"/>
    <property type="match status" value="1"/>
</dbReference>
<evidence type="ECO:0000256" key="2">
    <source>
        <dbReference type="ARBA" id="ARBA00006194"/>
    </source>
</evidence>
<evidence type="ECO:0000256" key="5">
    <source>
        <dbReference type="ARBA" id="ARBA00022989"/>
    </source>
</evidence>
<dbReference type="Proteomes" id="UP001396334">
    <property type="component" value="Unassembled WGS sequence"/>
</dbReference>
<keyword evidence="10" id="KW-1185">Reference proteome</keyword>
<keyword evidence="7" id="KW-0472">Membrane</keyword>
<accession>A0ABR2U1K7</accession>
<keyword evidence="6" id="KW-0333">Golgi apparatus</keyword>
<evidence type="ECO:0000256" key="8">
    <source>
        <dbReference type="ARBA" id="ARBA00023274"/>
    </source>
</evidence>
<evidence type="ECO:0000256" key="7">
    <source>
        <dbReference type="ARBA" id="ARBA00023136"/>
    </source>
</evidence>
<dbReference type="EMBL" id="JBBPBN010000003">
    <property type="protein sequence ID" value="KAK9043434.1"/>
    <property type="molecule type" value="Genomic_DNA"/>
</dbReference>
<comment type="similarity">
    <text evidence="2">Belongs to the universal ribosomal protein uS11 family.</text>
</comment>
<comment type="caution">
    <text evidence="9">The sequence shown here is derived from an EMBL/GenBank/DDBJ whole genome shotgun (WGS) entry which is preliminary data.</text>
</comment>
<reference evidence="9 10" key="1">
    <citation type="journal article" date="2024" name="G3 (Bethesda)">
        <title>Genome assembly of Hibiscus sabdariffa L. provides insights into metabolisms of medicinal natural products.</title>
        <authorList>
            <person name="Kim T."/>
        </authorList>
    </citation>
    <scope>NUCLEOTIDE SEQUENCE [LARGE SCALE GENOMIC DNA]</scope>
    <source>
        <strain evidence="9">TK-2024</strain>
        <tissue evidence="9">Old leaves</tissue>
    </source>
</reference>
<evidence type="ECO:0000256" key="3">
    <source>
        <dbReference type="ARBA" id="ARBA00022692"/>
    </source>
</evidence>
<name>A0ABR2U1K7_9ROSI</name>
<evidence type="ECO:0000256" key="1">
    <source>
        <dbReference type="ARBA" id="ARBA00004194"/>
    </source>
</evidence>
<keyword evidence="8" id="KW-0687">Ribonucleoprotein</keyword>
<keyword evidence="3" id="KW-0812">Transmembrane</keyword>
<dbReference type="Pfam" id="PF21729">
    <property type="entry name" value="IRX15_IRX15L_GXM"/>
    <property type="match status" value="1"/>
</dbReference>
<protein>
    <submittedName>
        <fullName evidence="9">Uncharacterized protein</fullName>
    </submittedName>
</protein>
<sequence length="377" mass="42904">MHPLSSIRHARLFSSSALLQRFGSFNWLSQSSSNRSGFLGCLKSYSVGAQYFGNVGNQEKSFDQQRVKENGSSTYASDFRNNFRPLGQADFTEGRNFKSMDFVREVIDGDTRGNYRGSPYRQDNVEKSEHFANIKLMRNNTFVTVTDSNGNKKCGASAGVSGLLGASKVSKYAAEAVAEYAGRKARRMGIKSVVIVPQQNFQEVSITFDVLKKRYPCNFLVFELSYDSLIWSALNSNNNTIFLEEDQKWVQAVLQDAPSLYAHAMKYRTQLKEANDLFNHYRSEPSCYPSKVYLCGNDKCMLALTGFPDVYYDIEWDLKMIDALRGWFPEAPGRMATMFLVVVMARNRKESGVMHMFLNDVNWRVEKVFVEEFLLGM</sequence>
<dbReference type="Pfam" id="PF00411">
    <property type="entry name" value="Ribosomal_S11"/>
    <property type="match status" value="1"/>
</dbReference>
<dbReference type="SUPFAM" id="SSF53137">
    <property type="entry name" value="Translational machinery components"/>
    <property type="match status" value="1"/>
</dbReference>
<dbReference type="Gene3D" id="3.30.420.80">
    <property type="entry name" value="Ribosomal protein S11"/>
    <property type="match status" value="1"/>
</dbReference>